<organism evidence="8 9">
    <name type="scientific">Iris pallida</name>
    <name type="common">Sweet iris</name>
    <dbReference type="NCBI Taxonomy" id="29817"/>
    <lineage>
        <taxon>Eukaryota</taxon>
        <taxon>Viridiplantae</taxon>
        <taxon>Streptophyta</taxon>
        <taxon>Embryophyta</taxon>
        <taxon>Tracheophyta</taxon>
        <taxon>Spermatophyta</taxon>
        <taxon>Magnoliopsida</taxon>
        <taxon>Liliopsida</taxon>
        <taxon>Asparagales</taxon>
        <taxon>Iridaceae</taxon>
        <taxon>Iridoideae</taxon>
        <taxon>Irideae</taxon>
        <taxon>Iris</taxon>
    </lineage>
</organism>
<reference evidence="8" key="2">
    <citation type="submission" date="2023-04" db="EMBL/GenBank/DDBJ databases">
        <authorList>
            <person name="Bruccoleri R.E."/>
            <person name="Oakeley E.J."/>
            <person name="Faust A.-M."/>
            <person name="Dessus-Babus S."/>
            <person name="Altorfer M."/>
            <person name="Burckhardt D."/>
            <person name="Oertli M."/>
            <person name="Naumann U."/>
            <person name="Petersen F."/>
            <person name="Wong J."/>
        </authorList>
    </citation>
    <scope>NUCLEOTIDE SEQUENCE</scope>
    <source>
        <strain evidence="8">GSM-AAB239-AS_SAM_17_03QT</strain>
        <tissue evidence="8">Leaf</tissue>
    </source>
</reference>
<dbReference type="Proteomes" id="UP001140949">
    <property type="component" value="Unassembled WGS sequence"/>
</dbReference>
<dbReference type="Pfam" id="PF02362">
    <property type="entry name" value="B3"/>
    <property type="match status" value="2"/>
</dbReference>
<dbReference type="EMBL" id="JANAVB010029024">
    <property type="protein sequence ID" value="KAJ6815331.1"/>
    <property type="molecule type" value="Genomic_DNA"/>
</dbReference>
<protein>
    <submittedName>
        <fullName evidence="8">B3 domain-containing protein-like</fullName>
    </submittedName>
</protein>
<evidence type="ECO:0000313" key="8">
    <source>
        <dbReference type="EMBL" id="KAJ6815331.1"/>
    </source>
</evidence>
<dbReference type="SMART" id="SM01019">
    <property type="entry name" value="B3"/>
    <property type="match status" value="2"/>
</dbReference>
<dbReference type="SUPFAM" id="SSF101936">
    <property type="entry name" value="DNA-binding pseudobarrel domain"/>
    <property type="match status" value="2"/>
</dbReference>
<feature type="region of interest" description="Disordered" evidence="6">
    <location>
        <begin position="1"/>
        <end position="28"/>
    </location>
</feature>
<dbReference type="PROSITE" id="PS50863">
    <property type="entry name" value="B3"/>
    <property type="match status" value="2"/>
</dbReference>
<feature type="compositionally biased region" description="Polar residues" evidence="6">
    <location>
        <begin position="19"/>
        <end position="28"/>
    </location>
</feature>
<dbReference type="InterPro" id="IPR015300">
    <property type="entry name" value="DNA-bd_pseudobarrel_sf"/>
</dbReference>
<comment type="subcellular location">
    <subcellularLocation>
        <location evidence="1">Nucleus</location>
    </subcellularLocation>
</comment>
<feature type="compositionally biased region" description="Basic and acidic residues" evidence="6">
    <location>
        <begin position="1"/>
        <end position="16"/>
    </location>
</feature>
<keyword evidence="4" id="KW-0804">Transcription</keyword>
<dbReference type="PANTHER" id="PTHR31391">
    <property type="entry name" value="B3 DOMAIN-CONTAINING PROTEIN OS11G0197600-RELATED"/>
    <property type="match status" value="1"/>
</dbReference>
<keyword evidence="2" id="KW-0805">Transcription regulation</keyword>
<feature type="domain" description="TF-B3" evidence="7">
    <location>
        <begin position="45"/>
        <end position="138"/>
    </location>
</feature>
<evidence type="ECO:0000256" key="5">
    <source>
        <dbReference type="ARBA" id="ARBA00023242"/>
    </source>
</evidence>
<proteinExistence type="predicted"/>
<keyword evidence="3" id="KW-0238">DNA-binding</keyword>
<comment type="caution">
    <text evidence="8">The sequence shown here is derived from an EMBL/GenBank/DDBJ whole genome shotgun (WGS) entry which is preliminary data.</text>
</comment>
<gene>
    <name evidence="8" type="ORF">M6B38_135440</name>
</gene>
<dbReference type="InterPro" id="IPR044837">
    <property type="entry name" value="REM16-like"/>
</dbReference>
<evidence type="ECO:0000256" key="1">
    <source>
        <dbReference type="ARBA" id="ARBA00004123"/>
    </source>
</evidence>
<dbReference type="CDD" id="cd10017">
    <property type="entry name" value="B3_DNA"/>
    <property type="match status" value="2"/>
</dbReference>
<name>A0AAX6FH60_IRIPA</name>
<evidence type="ECO:0000256" key="6">
    <source>
        <dbReference type="SAM" id="MobiDB-lite"/>
    </source>
</evidence>
<dbReference type="GO" id="GO:0003677">
    <property type="term" value="F:DNA binding"/>
    <property type="evidence" value="ECO:0007669"/>
    <property type="project" value="UniProtKB-KW"/>
</dbReference>
<feature type="domain" description="TF-B3" evidence="7">
    <location>
        <begin position="198"/>
        <end position="287"/>
    </location>
</feature>
<dbReference type="Gene3D" id="2.40.330.10">
    <property type="entry name" value="DNA-binding pseudobarrel domain"/>
    <property type="match status" value="2"/>
</dbReference>
<reference evidence="8" key="1">
    <citation type="journal article" date="2023" name="GigaByte">
        <title>Genome assembly of the bearded iris, Iris pallida Lam.</title>
        <authorList>
            <person name="Bruccoleri R.E."/>
            <person name="Oakeley E.J."/>
            <person name="Faust A.M.E."/>
            <person name="Altorfer M."/>
            <person name="Dessus-Babus S."/>
            <person name="Burckhardt D."/>
            <person name="Oertli M."/>
            <person name="Naumann U."/>
            <person name="Petersen F."/>
            <person name="Wong J."/>
        </authorList>
    </citation>
    <scope>NUCLEOTIDE SEQUENCE</scope>
    <source>
        <strain evidence="8">GSM-AAB239-AS_SAM_17_03QT</strain>
    </source>
</reference>
<evidence type="ECO:0000256" key="4">
    <source>
        <dbReference type="ARBA" id="ARBA00023163"/>
    </source>
</evidence>
<dbReference type="AlphaFoldDB" id="A0AAX6FH60"/>
<evidence type="ECO:0000313" key="9">
    <source>
        <dbReference type="Proteomes" id="UP001140949"/>
    </source>
</evidence>
<dbReference type="InterPro" id="IPR003340">
    <property type="entry name" value="B3_DNA-bd"/>
</dbReference>
<accession>A0AAX6FH60</accession>
<evidence type="ECO:0000256" key="3">
    <source>
        <dbReference type="ARBA" id="ARBA00023125"/>
    </source>
</evidence>
<keyword evidence="5" id="KW-0539">Nucleus</keyword>
<dbReference type="GO" id="GO:0005634">
    <property type="term" value="C:nucleus"/>
    <property type="evidence" value="ECO:0007669"/>
    <property type="project" value="UniProtKB-SubCell"/>
</dbReference>
<dbReference type="PANTHER" id="PTHR31391:SF64">
    <property type="entry name" value="B3 DOMAIN-CONTAINING PROTEIN OS06G0112300"/>
    <property type="match status" value="1"/>
</dbReference>
<evidence type="ECO:0000259" key="7">
    <source>
        <dbReference type="PROSITE" id="PS50863"/>
    </source>
</evidence>
<keyword evidence="9" id="KW-1185">Reference proteome</keyword>
<evidence type="ECO:0000256" key="2">
    <source>
        <dbReference type="ARBA" id="ARBA00023015"/>
    </source>
</evidence>
<sequence length="307" mass="34981">MIDHADLSSAEQKDGSRAPSLTQKKQHATTYVQDKNVPLTGNPYFTSIVTKCQLRHPFVLGVPVSFYPFLPDTCVTVVLSCRNRNWEMWYAGHFSSRRFFRGWKEFAVDNNLKMGDACVYELMDIENLKFRVQILSGEIPCELAAAKDERADSPVPIYDLDREEQKIATYFSNPTPKMESVSSELRDKMVPLTGNPYFTSIVTKTQLQRPFHLWVPRWFGPHLPAASGNVVLTCRGRSWGMWYDRSRIRRGWKQFALDNDLKVGDGCVYELTDAAKLEFRVQILDGDVPPQLLGAVGRSTGMPMMID</sequence>